<keyword evidence="3" id="KW-0520">NAD</keyword>
<dbReference type="GO" id="GO:0016618">
    <property type="term" value="F:hydroxypyruvate reductase [NAD(P)H] activity"/>
    <property type="evidence" value="ECO:0007669"/>
    <property type="project" value="TreeGrafter"/>
</dbReference>
<dbReference type="FunFam" id="3.40.50.720:FF:000203">
    <property type="entry name" value="D-3-phosphoglycerate dehydrogenase (SerA)"/>
    <property type="match status" value="1"/>
</dbReference>
<gene>
    <name evidence="7" type="ORF">NKR23_g309</name>
</gene>
<evidence type="ECO:0000259" key="5">
    <source>
        <dbReference type="Pfam" id="PF00389"/>
    </source>
</evidence>
<dbReference type="InterPro" id="IPR006140">
    <property type="entry name" value="D-isomer_DH_NAD-bd"/>
</dbReference>
<proteinExistence type="inferred from homology"/>
<evidence type="ECO:0000313" key="7">
    <source>
        <dbReference type="EMBL" id="KAJ9157322.1"/>
    </source>
</evidence>
<dbReference type="InterPro" id="IPR029753">
    <property type="entry name" value="D-isomer_DH_CS"/>
</dbReference>
<dbReference type="PANTHER" id="PTHR10996">
    <property type="entry name" value="2-HYDROXYACID DEHYDROGENASE-RELATED"/>
    <property type="match status" value="1"/>
</dbReference>
<organism evidence="7 8">
    <name type="scientific">Pleurostoma richardsiae</name>
    <dbReference type="NCBI Taxonomy" id="41990"/>
    <lineage>
        <taxon>Eukaryota</taxon>
        <taxon>Fungi</taxon>
        <taxon>Dikarya</taxon>
        <taxon>Ascomycota</taxon>
        <taxon>Pezizomycotina</taxon>
        <taxon>Sordariomycetes</taxon>
        <taxon>Sordariomycetidae</taxon>
        <taxon>Calosphaeriales</taxon>
        <taxon>Pleurostomataceae</taxon>
        <taxon>Pleurostoma</taxon>
    </lineage>
</organism>
<dbReference type="AlphaFoldDB" id="A0AA38RV87"/>
<dbReference type="PROSITE" id="PS00671">
    <property type="entry name" value="D_2_HYDROXYACID_DH_3"/>
    <property type="match status" value="1"/>
</dbReference>
<keyword evidence="8" id="KW-1185">Reference proteome</keyword>
<dbReference type="InterPro" id="IPR006139">
    <property type="entry name" value="D-isomer_2_OHA_DH_cat_dom"/>
</dbReference>
<dbReference type="SUPFAM" id="SSF51735">
    <property type="entry name" value="NAD(P)-binding Rossmann-fold domains"/>
    <property type="match status" value="1"/>
</dbReference>
<dbReference type="SUPFAM" id="SSF52283">
    <property type="entry name" value="Formate/glycerate dehydrogenase catalytic domain-like"/>
    <property type="match status" value="1"/>
</dbReference>
<protein>
    <submittedName>
        <fullName evidence="7">Ankyrin repeat containing protein</fullName>
    </submittedName>
</protein>
<dbReference type="InterPro" id="IPR050223">
    <property type="entry name" value="D-isomer_2-hydroxyacid_DH"/>
</dbReference>
<sequence>MSLSRVDDTKKPRVVCLGTPRFAGAEYLAKFGEEFDFEVLDATTHAETLEKLPALVSRGGPVDAFIIRMGTPPYEPFSEDMLGPLLPQCRIVTSASAGFNEFPVEWLGQNGVVFCNTVDAVAEATADMAVFLLLAVLRNTSAAERSARAGTWKSAPGLIPARDPAGMTLGIVGMGAIGRYIAKKAAVFNLKVRYYNRRRLPADLEELYGATYCPSLHELLGSSDIVSLSCPLNAETTGLIGPAEFAAMRDGAFLINTARGAVVDEAALKAALQSGKVARAGLDVLCNEPDVDPWFLEQENVIVQPHLGGLTDVAFQKAERECFENIRAFFKTGEANSPVNLQYLKK</sequence>
<reference evidence="7" key="1">
    <citation type="submission" date="2022-07" db="EMBL/GenBank/DDBJ databases">
        <title>Fungi with potential for degradation of polypropylene.</title>
        <authorList>
            <person name="Gostincar C."/>
        </authorList>
    </citation>
    <scope>NUCLEOTIDE SEQUENCE</scope>
    <source>
        <strain evidence="7">EXF-13308</strain>
    </source>
</reference>
<evidence type="ECO:0000313" key="8">
    <source>
        <dbReference type="Proteomes" id="UP001174694"/>
    </source>
</evidence>
<evidence type="ECO:0000256" key="1">
    <source>
        <dbReference type="ARBA" id="ARBA00005854"/>
    </source>
</evidence>
<evidence type="ECO:0000256" key="4">
    <source>
        <dbReference type="RuleBase" id="RU003719"/>
    </source>
</evidence>
<dbReference type="Pfam" id="PF00389">
    <property type="entry name" value="2-Hacid_dh"/>
    <property type="match status" value="1"/>
</dbReference>
<dbReference type="CDD" id="cd12168">
    <property type="entry name" value="Mand_dh_like"/>
    <property type="match status" value="1"/>
</dbReference>
<feature type="domain" description="D-isomer specific 2-hydroxyacid dehydrogenase NAD-binding" evidence="6">
    <location>
        <begin position="131"/>
        <end position="308"/>
    </location>
</feature>
<keyword evidence="2 4" id="KW-0560">Oxidoreductase</keyword>
<evidence type="ECO:0000256" key="3">
    <source>
        <dbReference type="ARBA" id="ARBA00023027"/>
    </source>
</evidence>
<dbReference type="GO" id="GO:0030267">
    <property type="term" value="F:glyoxylate reductase (NADPH) activity"/>
    <property type="evidence" value="ECO:0007669"/>
    <property type="project" value="TreeGrafter"/>
</dbReference>
<dbReference type="EMBL" id="JANBVO010000001">
    <property type="protein sequence ID" value="KAJ9157322.1"/>
    <property type="molecule type" value="Genomic_DNA"/>
</dbReference>
<feature type="domain" description="D-isomer specific 2-hydroxyacid dehydrogenase catalytic" evidence="5">
    <location>
        <begin position="27"/>
        <end position="340"/>
    </location>
</feature>
<dbReference type="InterPro" id="IPR029752">
    <property type="entry name" value="D-isomer_DH_CS1"/>
</dbReference>
<name>A0AA38RV87_9PEZI</name>
<evidence type="ECO:0000259" key="6">
    <source>
        <dbReference type="Pfam" id="PF02826"/>
    </source>
</evidence>
<evidence type="ECO:0000256" key="2">
    <source>
        <dbReference type="ARBA" id="ARBA00023002"/>
    </source>
</evidence>
<dbReference type="Proteomes" id="UP001174694">
    <property type="component" value="Unassembled WGS sequence"/>
</dbReference>
<accession>A0AA38RV87</accession>
<dbReference type="InterPro" id="IPR036291">
    <property type="entry name" value="NAD(P)-bd_dom_sf"/>
</dbReference>
<dbReference type="Pfam" id="PF02826">
    <property type="entry name" value="2-Hacid_dh_C"/>
    <property type="match status" value="1"/>
</dbReference>
<dbReference type="GO" id="GO:0005829">
    <property type="term" value="C:cytosol"/>
    <property type="evidence" value="ECO:0007669"/>
    <property type="project" value="TreeGrafter"/>
</dbReference>
<dbReference type="PROSITE" id="PS00065">
    <property type="entry name" value="D_2_HYDROXYACID_DH_1"/>
    <property type="match status" value="1"/>
</dbReference>
<comment type="caution">
    <text evidence="7">The sequence shown here is derived from an EMBL/GenBank/DDBJ whole genome shotgun (WGS) entry which is preliminary data.</text>
</comment>
<dbReference type="Gene3D" id="3.40.50.720">
    <property type="entry name" value="NAD(P)-binding Rossmann-like Domain"/>
    <property type="match status" value="2"/>
</dbReference>
<dbReference type="PANTHER" id="PTHR10996:SF269">
    <property type="entry name" value="HYPOTHETICAL D-ISOMER SPECIFIC 2-HYDROXYACID DEHYDROGENASE (EUROFUNG)"/>
    <property type="match status" value="1"/>
</dbReference>
<comment type="similarity">
    <text evidence="1 4">Belongs to the D-isomer specific 2-hydroxyacid dehydrogenase family.</text>
</comment>
<dbReference type="GO" id="GO:0051287">
    <property type="term" value="F:NAD binding"/>
    <property type="evidence" value="ECO:0007669"/>
    <property type="project" value="InterPro"/>
</dbReference>